<dbReference type="InterPro" id="IPR036259">
    <property type="entry name" value="MFS_trans_sf"/>
</dbReference>
<dbReference type="PROSITE" id="PS01023">
    <property type="entry name" value="PTR2_2"/>
    <property type="match status" value="1"/>
</dbReference>
<feature type="transmembrane region" description="Helical" evidence="9">
    <location>
        <begin position="102"/>
        <end position="124"/>
    </location>
</feature>
<evidence type="ECO:0000256" key="6">
    <source>
        <dbReference type="ARBA" id="ARBA00022989"/>
    </source>
</evidence>
<evidence type="ECO:0000313" key="12">
    <source>
        <dbReference type="Proteomes" id="UP001589707"/>
    </source>
</evidence>
<name>A0ABV5X0M6_9MICO</name>
<dbReference type="PANTHER" id="PTHR23517:SF15">
    <property type="entry name" value="PROTON-DEPENDENT OLIGOPEPTIDE FAMILY TRANSPORT PROTEIN"/>
    <property type="match status" value="1"/>
</dbReference>
<organism evidence="11 12">
    <name type="scientific">Brevibacterium otitidis</name>
    <dbReference type="NCBI Taxonomy" id="53364"/>
    <lineage>
        <taxon>Bacteria</taxon>
        <taxon>Bacillati</taxon>
        <taxon>Actinomycetota</taxon>
        <taxon>Actinomycetes</taxon>
        <taxon>Micrococcales</taxon>
        <taxon>Brevibacteriaceae</taxon>
        <taxon>Brevibacterium</taxon>
    </lineage>
</organism>
<feature type="transmembrane region" description="Helical" evidence="9">
    <location>
        <begin position="259"/>
        <end position="279"/>
    </location>
</feature>
<dbReference type="EMBL" id="JBHMAU010000043">
    <property type="protein sequence ID" value="MFB9775985.1"/>
    <property type="molecule type" value="Genomic_DNA"/>
</dbReference>
<feature type="transmembrane region" description="Helical" evidence="9">
    <location>
        <begin position="165"/>
        <end position="184"/>
    </location>
</feature>
<evidence type="ECO:0000256" key="8">
    <source>
        <dbReference type="RuleBase" id="RU003755"/>
    </source>
</evidence>
<feature type="transmembrane region" description="Helical" evidence="9">
    <location>
        <begin position="436"/>
        <end position="457"/>
    </location>
</feature>
<evidence type="ECO:0000313" key="11">
    <source>
        <dbReference type="EMBL" id="MFB9775985.1"/>
    </source>
</evidence>
<dbReference type="SUPFAM" id="SSF103473">
    <property type="entry name" value="MFS general substrate transporter"/>
    <property type="match status" value="1"/>
</dbReference>
<keyword evidence="5 8" id="KW-0812">Transmembrane</keyword>
<gene>
    <name evidence="11" type="ORF">ACFFN1_06135</name>
</gene>
<keyword evidence="7 9" id="KW-0472">Membrane</keyword>
<feature type="transmembrane region" description="Helical" evidence="9">
    <location>
        <begin position="71"/>
        <end position="93"/>
    </location>
</feature>
<feature type="transmembrane region" description="Helical" evidence="9">
    <location>
        <begin position="397"/>
        <end position="415"/>
    </location>
</feature>
<sequence length="495" mass="53285">MTGPSETTTAQPQAEDLRNDTRFFGHPLPLMQLFGLEMWERFSYYGMTGILVLYLYFSTTEGGIGMDQPTAFAIVGAYGGAVFLATVGGAWLADRVFGAEPVLFWSAVIIMFGHIALGLVPGVIGVAVGLILVALGSGGLKATASAIVGTLYTEEDTRREAGFSLFYMGINIGALLGPLVTGWLQKDIGFHIGFGAAAIGMAVGLVLYLTGRKNLPESAKIVVNPLPAGQRWRFGAVALGVIALITILWMTGIMNAGNLAVWTTLVCLISAVAYFTVILRSREITEVERSRTLSFIPFVLATIAFWSLYQQIFNALTGYSDTQLNRSIFGWEMPISWITLIPAFFVIALAPVFSAIWLKLGDRQPATPIKAGLSLLIIGGAYLLFLPYAHAQNNTVPLLWVVFILALFVVAELLISPIGLSVATRLSPKVFTSQMIALYFLGSGVGTSLSGVFAKYYDADNQVPYWTTLGLASIAVGLIVVLTAKPVIRLMRGVK</sequence>
<dbReference type="RefSeq" id="WP_376839571.1">
    <property type="nucleotide sequence ID" value="NZ_JBHMAU010000043.1"/>
</dbReference>
<dbReference type="InterPro" id="IPR005279">
    <property type="entry name" value="Dipep/tripep_permease"/>
</dbReference>
<feature type="transmembrane region" description="Helical" evidence="9">
    <location>
        <begin position="190"/>
        <end position="211"/>
    </location>
</feature>
<evidence type="ECO:0000256" key="3">
    <source>
        <dbReference type="ARBA" id="ARBA00022448"/>
    </source>
</evidence>
<comment type="subcellular location">
    <subcellularLocation>
        <location evidence="1">Cell membrane</location>
        <topology evidence="1">Multi-pass membrane protein</topology>
    </subcellularLocation>
    <subcellularLocation>
        <location evidence="8">Membrane</location>
        <topology evidence="8">Multi-pass membrane protein</topology>
    </subcellularLocation>
</comment>
<evidence type="ECO:0000259" key="10">
    <source>
        <dbReference type="PROSITE" id="PS50850"/>
    </source>
</evidence>
<reference evidence="11 12" key="1">
    <citation type="submission" date="2024-09" db="EMBL/GenBank/DDBJ databases">
        <authorList>
            <person name="Sun Q."/>
            <person name="Mori K."/>
        </authorList>
    </citation>
    <scope>NUCLEOTIDE SEQUENCE [LARGE SCALE GENOMIC DNA]</scope>
    <source>
        <strain evidence="11 12">JCM 11683</strain>
    </source>
</reference>
<comment type="similarity">
    <text evidence="2 8">Belongs to the major facilitator superfamily. Proton-dependent oligopeptide transporter (POT/PTR) (TC 2.A.17) family.</text>
</comment>
<protein>
    <submittedName>
        <fullName evidence="11">Peptide MFS transporter</fullName>
    </submittedName>
</protein>
<evidence type="ECO:0000256" key="9">
    <source>
        <dbReference type="SAM" id="Phobius"/>
    </source>
</evidence>
<keyword evidence="6 9" id="KW-1133">Transmembrane helix</keyword>
<comment type="caution">
    <text evidence="11">The sequence shown here is derived from an EMBL/GenBank/DDBJ whole genome shotgun (WGS) entry which is preliminary data.</text>
</comment>
<dbReference type="CDD" id="cd17346">
    <property type="entry name" value="MFS_DtpA_like"/>
    <property type="match status" value="1"/>
</dbReference>
<dbReference type="Pfam" id="PF00854">
    <property type="entry name" value="PTR2"/>
    <property type="match status" value="1"/>
</dbReference>
<keyword evidence="3 8" id="KW-0813">Transport</keyword>
<evidence type="ECO:0000256" key="4">
    <source>
        <dbReference type="ARBA" id="ARBA00022475"/>
    </source>
</evidence>
<feature type="transmembrane region" description="Helical" evidence="9">
    <location>
        <begin position="291"/>
        <end position="309"/>
    </location>
</feature>
<evidence type="ECO:0000256" key="7">
    <source>
        <dbReference type="ARBA" id="ARBA00023136"/>
    </source>
</evidence>
<evidence type="ECO:0000256" key="1">
    <source>
        <dbReference type="ARBA" id="ARBA00004651"/>
    </source>
</evidence>
<feature type="transmembrane region" description="Helical" evidence="9">
    <location>
        <begin position="463"/>
        <end position="482"/>
    </location>
</feature>
<keyword evidence="12" id="KW-1185">Reference proteome</keyword>
<accession>A0ABV5X0M6</accession>
<dbReference type="Proteomes" id="UP001589707">
    <property type="component" value="Unassembled WGS sequence"/>
</dbReference>
<dbReference type="PROSITE" id="PS50850">
    <property type="entry name" value="MFS"/>
    <property type="match status" value="1"/>
</dbReference>
<dbReference type="InterPro" id="IPR000109">
    <property type="entry name" value="POT_fam"/>
</dbReference>
<dbReference type="InterPro" id="IPR050171">
    <property type="entry name" value="MFS_Transporters"/>
</dbReference>
<dbReference type="InterPro" id="IPR018456">
    <property type="entry name" value="PTR2_symporter_CS"/>
</dbReference>
<dbReference type="InterPro" id="IPR020846">
    <property type="entry name" value="MFS_dom"/>
</dbReference>
<keyword evidence="4" id="KW-1003">Cell membrane</keyword>
<feature type="transmembrane region" description="Helical" evidence="9">
    <location>
        <begin position="232"/>
        <end position="253"/>
    </location>
</feature>
<feature type="transmembrane region" description="Helical" evidence="9">
    <location>
        <begin position="372"/>
        <end position="391"/>
    </location>
</feature>
<evidence type="ECO:0000256" key="5">
    <source>
        <dbReference type="ARBA" id="ARBA00022692"/>
    </source>
</evidence>
<dbReference type="NCBIfam" id="TIGR00924">
    <property type="entry name" value="yjdL_sub1_fam"/>
    <property type="match status" value="1"/>
</dbReference>
<proteinExistence type="inferred from homology"/>
<feature type="transmembrane region" description="Helical" evidence="9">
    <location>
        <begin position="335"/>
        <end position="360"/>
    </location>
</feature>
<feature type="domain" description="Major facilitator superfamily (MFS) profile" evidence="10">
    <location>
        <begin position="32"/>
        <end position="495"/>
    </location>
</feature>
<dbReference type="Gene3D" id="1.20.1250.20">
    <property type="entry name" value="MFS general substrate transporter like domains"/>
    <property type="match status" value="1"/>
</dbReference>
<feature type="transmembrane region" description="Helical" evidence="9">
    <location>
        <begin position="42"/>
        <end position="59"/>
    </location>
</feature>
<evidence type="ECO:0000256" key="2">
    <source>
        <dbReference type="ARBA" id="ARBA00005982"/>
    </source>
</evidence>
<dbReference type="PANTHER" id="PTHR23517">
    <property type="entry name" value="RESISTANCE PROTEIN MDTM, PUTATIVE-RELATED-RELATED"/>
    <property type="match status" value="1"/>
</dbReference>